<feature type="domain" description="Class II aldolase/adducin N-terminal" evidence="7">
    <location>
        <begin position="8"/>
        <end position="185"/>
    </location>
</feature>
<comment type="caution">
    <text evidence="8">The sequence shown here is derived from an EMBL/GenBank/DDBJ whole genome shotgun (WGS) entry which is preliminary data.</text>
</comment>
<evidence type="ECO:0000256" key="1">
    <source>
        <dbReference type="ARBA" id="ARBA00001726"/>
    </source>
</evidence>
<sequence length="223" mass="23981">MHQLELRKQVCQANQALASSGLVRWTSGNASGRDPATGEIVIKPSGVLFDDLTPEKMVVLDASGHVIDGDLKPSVDSTSHLYVYQNMPQVHGVVHTHSQYATGFAVAGRDLPISTTTHACLFGARIPCSGLASIGETEIGREIVRLIGDGSAVLLRNHGVFTVGKSAWDALKYAVYAEESAEASFLAHQLTGEIPELDSTFVAGCRSMYLNDYGQEKENNSNY</sequence>
<evidence type="ECO:0000256" key="5">
    <source>
        <dbReference type="ARBA" id="ARBA00022723"/>
    </source>
</evidence>
<dbReference type="EMBL" id="JAHWQX010000001">
    <property type="protein sequence ID" value="MBW3095996.1"/>
    <property type="molecule type" value="Genomic_DNA"/>
</dbReference>
<dbReference type="Pfam" id="PF00596">
    <property type="entry name" value="Aldolase_II"/>
    <property type="match status" value="1"/>
</dbReference>
<evidence type="ECO:0000313" key="8">
    <source>
        <dbReference type="EMBL" id="MBW3095996.1"/>
    </source>
</evidence>
<evidence type="ECO:0000256" key="3">
    <source>
        <dbReference type="ARBA" id="ARBA00010037"/>
    </source>
</evidence>
<dbReference type="PANTHER" id="PTHR22789:SF8">
    <property type="entry name" value="L-RIBULOSE-5-PHOSPHATE 4-EPIMERASE SGBE"/>
    <property type="match status" value="1"/>
</dbReference>
<evidence type="ECO:0000259" key="7">
    <source>
        <dbReference type="SMART" id="SM01007"/>
    </source>
</evidence>
<name>A0ABS6WJ81_9HYPH</name>
<reference evidence="8" key="1">
    <citation type="submission" date="2021-07" db="EMBL/GenBank/DDBJ databases">
        <title>Pseudohoeflea marina sp. nov. a polyhydroxyalcanoate-producing bacterium.</title>
        <authorList>
            <person name="Zheng W."/>
            <person name="Yu S."/>
            <person name="Huang Y."/>
        </authorList>
    </citation>
    <scope>NUCLEOTIDE SEQUENCE</scope>
    <source>
        <strain evidence="8">DP4N28-3</strain>
    </source>
</reference>
<evidence type="ECO:0000313" key="9">
    <source>
        <dbReference type="Proteomes" id="UP001430804"/>
    </source>
</evidence>
<gene>
    <name evidence="8" type="ORF">KY465_01745</name>
</gene>
<dbReference type="Proteomes" id="UP001430804">
    <property type="component" value="Unassembled WGS sequence"/>
</dbReference>
<keyword evidence="5" id="KW-0479">Metal-binding</keyword>
<dbReference type="PANTHER" id="PTHR22789">
    <property type="entry name" value="FUCULOSE PHOSPHATE ALDOLASE"/>
    <property type="match status" value="1"/>
</dbReference>
<evidence type="ECO:0000256" key="2">
    <source>
        <dbReference type="ARBA" id="ARBA00001947"/>
    </source>
</evidence>
<comment type="similarity">
    <text evidence="3">Belongs to the aldolase class II family. AraD/FucA subfamily.</text>
</comment>
<dbReference type="EC" id="5.1.3.4" evidence="4"/>
<keyword evidence="6" id="KW-0862">Zinc</keyword>
<dbReference type="InterPro" id="IPR001303">
    <property type="entry name" value="Aldolase_II/adducin_N"/>
</dbReference>
<dbReference type="RefSeq" id="WP_219157802.1">
    <property type="nucleotide sequence ID" value="NZ_JAHWQX010000001.1"/>
</dbReference>
<organism evidence="8 9">
    <name type="scientific">Pseudohoeflea coraliihabitans</name>
    <dbReference type="NCBI Taxonomy" id="2860393"/>
    <lineage>
        <taxon>Bacteria</taxon>
        <taxon>Pseudomonadati</taxon>
        <taxon>Pseudomonadota</taxon>
        <taxon>Alphaproteobacteria</taxon>
        <taxon>Hyphomicrobiales</taxon>
        <taxon>Rhizobiaceae</taxon>
        <taxon>Pseudohoeflea</taxon>
    </lineage>
</organism>
<evidence type="ECO:0000256" key="4">
    <source>
        <dbReference type="ARBA" id="ARBA00013186"/>
    </source>
</evidence>
<comment type="catalytic activity">
    <reaction evidence="1">
        <text>L-ribulose 5-phosphate = D-xylulose 5-phosphate</text>
        <dbReference type="Rhea" id="RHEA:22368"/>
        <dbReference type="ChEBI" id="CHEBI:57737"/>
        <dbReference type="ChEBI" id="CHEBI:58226"/>
        <dbReference type="EC" id="5.1.3.4"/>
    </reaction>
</comment>
<dbReference type="SMART" id="SM01007">
    <property type="entry name" value="Aldolase_II"/>
    <property type="match status" value="1"/>
</dbReference>
<comment type="cofactor">
    <cofactor evidence="2">
        <name>Zn(2+)</name>
        <dbReference type="ChEBI" id="CHEBI:29105"/>
    </cofactor>
</comment>
<proteinExistence type="inferred from homology"/>
<accession>A0ABS6WJ81</accession>
<dbReference type="NCBIfam" id="NF005123">
    <property type="entry name" value="PRK06557.1"/>
    <property type="match status" value="1"/>
</dbReference>
<dbReference type="InterPro" id="IPR050197">
    <property type="entry name" value="Aldolase_class_II_sugar_metab"/>
</dbReference>
<evidence type="ECO:0000256" key="6">
    <source>
        <dbReference type="ARBA" id="ARBA00022833"/>
    </source>
</evidence>
<keyword evidence="9" id="KW-1185">Reference proteome</keyword>
<protein>
    <recommendedName>
        <fullName evidence="4">L-ribulose-5-phosphate 4-epimerase</fullName>
        <ecNumber evidence="4">5.1.3.4</ecNumber>
    </recommendedName>
</protein>